<dbReference type="PROSITE" id="PS51257">
    <property type="entry name" value="PROKAR_LIPOPROTEIN"/>
    <property type="match status" value="1"/>
</dbReference>
<gene>
    <name evidence="2" type="ORF">H4W34_000448</name>
</gene>
<keyword evidence="3" id="KW-1185">Reference proteome</keyword>
<reference evidence="2 3" key="1">
    <citation type="submission" date="2020-10" db="EMBL/GenBank/DDBJ databases">
        <title>Sequencing the genomes of 1000 actinobacteria strains.</title>
        <authorList>
            <person name="Klenk H.-P."/>
        </authorList>
    </citation>
    <scope>NUCLEOTIDE SEQUENCE [LARGE SCALE GENOMIC DNA]</scope>
    <source>
        <strain evidence="2 3">DSM 46744</strain>
    </source>
</reference>
<keyword evidence="1" id="KW-0732">Signal</keyword>
<evidence type="ECO:0000313" key="3">
    <source>
        <dbReference type="Proteomes" id="UP000627838"/>
    </source>
</evidence>
<sequence length="129" mass="13859">MNRRRTTPVSVFVAVVLAAGLSGGCVARAENADPVTRTFPFAGTTLNVRANDVPTDLVPADRGDVGVTRWFDDKSPWSDVRWRLDDGVLDMAASCSVIANCDARFGVEVPRGVRVLRDGEPTELRGAGE</sequence>
<accession>A0ABR9JJ79</accession>
<dbReference type="RefSeq" id="WP_192757603.1">
    <property type="nucleotide sequence ID" value="NZ_JADBDZ010000001.1"/>
</dbReference>
<evidence type="ECO:0000313" key="2">
    <source>
        <dbReference type="EMBL" id="MBE1530615.1"/>
    </source>
</evidence>
<feature type="chain" id="PRO_5046266856" evidence="1">
    <location>
        <begin position="30"/>
        <end position="129"/>
    </location>
</feature>
<protein>
    <submittedName>
        <fullName evidence="2">Uncharacterized protein</fullName>
    </submittedName>
</protein>
<dbReference type="Proteomes" id="UP000627838">
    <property type="component" value="Unassembled WGS sequence"/>
</dbReference>
<feature type="signal peptide" evidence="1">
    <location>
        <begin position="1"/>
        <end position="29"/>
    </location>
</feature>
<proteinExistence type="predicted"/>
<evidence type="ECO:0000256" key="1">
    <source>
        <dbReference type="SAM" id="SignalP"/>
    </source>
</evidence>
<organism evidence="2 3">
    <name type="scientific">Actinomadura algeriensis</name>
    <dbReference type="NCBI Taxonomy" id="1679523"/>
    <lineage>
        <taxon>Bacteria</taxon>
        <taxon>Bacillati</taxon>
        <taxon>Actinomycetota</taxon>
        <taxon>Actinomycetes</taxon>
        <taxon>Streptosporangiales</taxon>
        <taxon>Thermomonosporaceae</taxon>
        <taxon>Actinomadura</taxon>
    </lineage>
</organism>
<dbReference type="EMBL" id="JADBDZ010000001">
    <property type="protein sequence ID" value="MBE1530615.1"/>
    <property type="molecule type" value="Genomic_DNA"/>
</dbReference>
<name>A0ABR9JJ79_9ACTN</name>
<comment type="caution">
    <text evidence="2">The sequence shown here is derived from an EMBL/GenBank/DDBJ whole genome shotgun (WGS) entry which is preliminary data.</text>
</comment>